<reference evidence="1" key="2">
    <citation type="submission" date="2020-09" db="EMBL/GenBank/DDBJ databases">
        <authorList>
            <person name="Sun Q."/>
            <person name="Kim S."/>
        </authorList>
    </citation>
    <scope>NUCLEOTIDE SEQUENCE</scope>
    <source>
        <strain evidence="1">KCTC 32513</strain>
    </source>
</reference>
<name>A0A8J3G3H5_9PROT</name>
<keyword evidence="2" id="KW-1185">Reference proteome</keyword>
<gene>
    <name evidence="1" type="ORF">GCM10009069_28880</name>
</gene>
<accession>A0A8J3G3H5</accession>
<sequence>MAPPIKSSGVSREICVYTFGPRYRRYPTPVVIPAFTTRMDAQFGTALFSIPGIENYNRFCVPPHPKPASLYPPTPDTRDYVNLGRWA</sequence>
<proteinExistence type="predicted"/>
<evidence type="ECO:0000313" key="1">
    <source>
        <dbReference type="EMBL" id="GHB04483.1"/>
    </source>
</evidence>
<dbReference type="EMBL" id="BMZH01000020">
    <property type="protein sequence ID" value="GHB04483.1"/>
    <property type="molecule type" value="Genomic_DNA"/>
</dbReference>
<reference evidence="1" key="1">
    <citation type="journal article" date="2014" name="Int. J. Syst. Evol. Microbiol.">
        <title>Complete genome sequence of Corynebacterium casei LMG S-19264T (=DSM 44701T), isolated from a smear-ripened cheese.</title>
        <authorList>
            <consortium name="US DOE Joint Genome Institute (JGI-PGF)"/>
            <person name="Walter F."/>
            <person name="Albersmeier A."/>
            <person name="Kalinowski J."/>
            <person name="Ruckert C."/>
        </authorList>
    </citation>
    <scope>NUCLEOTIDE SEQUENCE</scope>
    <source>
        <strain evidence="1">KCTC 32513</strain>
    </source>
</reference>
<evidence type="ECO:0000313" key="2">
    <source>
        <dbReference type="Proteomes" id="UP000634004"/>
    </source>
</evidence>
<dbReference type="Proteomes" id="UP000634004">
    <property type="component" value="Unassembled WGS sequence"/>
</dbReference>
<dbReference type="AlphaFoldDB" id="A0A8J3G3H5"/>
<comment type="caution">
    <text evidence="1">The sequence shown here is derived from an EMBL/GenBank/DDBJ whole genome shotgun (WGS) entry which is preliminary data.</text>
</comment>
<organism evidence="1 2">
    <name type="scientific">Algimonas arctica</name>
    <dbReference type="NCBI Taxonomy" id="1479486"/>
    <lineage>
        <taxon>Bacteria</taxon>
        <taxon>Pseudomonadati</taxon>
        <taxon>Pseudomonadota</taxon>
        <taxon>Alphaproteobacteria</taxon>
        <taxon>Maricaulales</taxon>
        <taxon>Robiginitomaculaceae</taxon>
        <taxon>Algimonas</taxon>
    </lineage>
</organism>
<protein>
    <submittedName>
        <fullName evidence="1">Uncharacterized protein</fullName>
    </submittedName>
</protein>